<evidence type="ECO:0000259" key="2">
    <source>
        <dbReference type="Pfam" id="PF13472"/>
    </source>
</evidence>
<gene>
    <name evidence="3" type="ORF">B0I00_1853</name>
</gene>
<proteinExistence type="predicted"/>
<dbReference type="OrthoDB" id="9786188at2"/>
<feature type="domain" description="SGNH hydrolase-type esterase" evidence="2">
    <location>
        <begin position="54"/>
        <end position="215"/>
    </location>
</feature>
<name>A0A2N0HL67_9SPHN</name>
<dbReference type="GO" id="GO:0004622">
    <property type="term" value="F:phosphatidylcholine lysophospholipase activity"/>
    <property type="evidence" value="ECO:0007669"/>
    <property type="project" value="TreeGrafter"/>
</dbReference>
<evidence type="ECO:0000256" key="1">
    <source>
        <dbReference type="SAM" id="SignalP"/>
    </source>
</evidence>
<accession>A0A2N0HL67</accession>
<feature type="chain" id="PRO_5014735100" evidence="1">
    <location>
        <begin position="30"/>
        <end position="240"/>
    </location>
</feature>
<dbReference type="Proteomes" id="UP000232587">
    <property type="component" value="Unassembled WGS sequence"/>
</dbReference>
<dbReference type="PANTHER" id="PTHR30383">
    <property type="entry name" value="THIOESTERASE 1/PROTEASE 1/LYSOPHOSPHOLIPASE L1"/>
    <property type="match status" value="1"/>
</dbReference>
<dbReference type="AlphaFoldDB" id="A0A2N0HL67"/>
<evidence type="ECO:0000313" key="3">
    <source>
        <dbReference type="EMBL" id="PKB19615.1"/>
    </source>
</evidence>
<dbReference type="PROSITE" id="PS51257">
    <property type="entry name" value="PROKAR_LIPOPROTEIN"/>
    <property type="match status" value="1"/>
</dbReference>
<dbReference type="PANTHER" id="PTHR30383:SF24">
    <property type="entry name" value="THIOESTERASE 1_PROTEASE 1_LYSOPHOSPHOLIPASE L1"/>
    <property type="match status" value="1"/>
</dbReference>
<evidence type="ECO:0000313" key="4">
    <source>
        <dbReference type="Proteomes" id="UP000232587"/>
    </source>
</evidence>
<dbReference type="EMBL" id="PHUF01000003">
    <property type="protein sequence ID" value="PKB19615.1"/>
    <property type="molecule type" value="Genomic_DNA"/>
</dbReference>
<keyword evidence="1" id="KW-0732">Signal</keyword>
<sequence length="240" mass="24881">MKWNLIRVVTTPVALALALAACGSEAPVAAPTASASADEPPLPPVMGAQLRVIALGDSLFAGYGLDPGQSYPARLETALRGRGINAKIMNAGVSGNTTADGLQRLDFTLNSDPAAPALVLISLGGNDMLRGLPPEQTRSNLEAILARLQERKVPVVLMGMIAAPNLGPDYAAKFNPIFPTLAKKYGAALVPFFLQPLLGKPGLIQPDRIHPTAEGIDLMVGQTVEAVARALPAPAKSSAP</sequence>
<reference evidence="3 4" key="1">
    <citation type="submission" date="2017-11" db="EMBL/GenBank/DDBJ databases">
        <title>Genomic Encyclopedia of Type Strains, Phase III (KMG-III): the genomes of soil and plant-associated and newly described type strains.</title>
        <authorList>
            <person name="Whitman W."/>
        </authorList>
    </citation>
    <scope>NUCLEOTIDE SEQUENCE [LARGE SCALE GENOMIC DNA]</scope>
    <source>
        <strain evidence="3 4">CGMCC 1.12274</strain>
    </source>
</reference>
<dbReference type="CDD" id="cd01822">
    <property type="entry name" value="Lysophospholipase_L1_like"/>
    <property type="match status" value="1"/>
</dbReference>
<dbReference type="InterPro" id="IPR036514">
    <property type="entry name" value="SGNH_hydro_sf"/>
</dbReference>
<organism evidence="3 4">
    <name type="scientific">Novosphingobium kunmingense</name>
    <dbReference type="NCBI Taxonomy" id="1211806"/>
    <lineage>
        <taxon>Bacteria</taxon>
        <taxon>Pseudomonadati</taxon>
        <taxon>Pseudomonadota</taxon>
        <taxon>Alphaproteobacteria</taxon>
        <taxon>Sphingomonadales</taxon>
        <taxon>Sphingomonadaceae</taxon>
        <taxon>Novosphingobium</taxon>
    </lineage>
</organism>
<dbReference type="SUPFAM" id="SSF52266">
    <property type="entry name" value="SGNH hydrolase"/>
    <property type="match status" value="1"/>
</dbReference>
<comment type="caution">
    <text evidence="3">The sequence shown here is derived from an EMBL/GenBank/DDBJ whole genome shotgun (WGS) entry which is preliminary data.</text>
</comment>
<dbReference type="InterPro" id="IPR013830">
    <property type="entry name" value="SGNH_hydro"/>
</dbReference>
<dbReference type="Pfam" id="PF13472">
    <property type="entry name" value="Lipase_GDSL_2"/>
    <property type="match status" value="1"/>
</dbReference>
<dbReference type="InterPro" id="IPR051532">
    <property type="entry name" value="Ester_Hydrolysis_Enzymes"/>
</dbReference>
<dbReference type="Gene3D" id="3.40.50.1110">
    <property type="entry name" value="SGNH hydrolase"/>
    <property type="match status" value="1"/>
</dbReference>
<dbReference type="RefSeq" id="WP_100867063.1">
    <property type="nucleotide sequence ID" value="NZ_PHUF01000003.1"/>
</dbReference>
<keyword evidence="4" id="KW-1185">Reference proteome</keyword>
<protein>
    <submittedName>
        <fullName evidence="3">Acyl-CoA thioesterase-1</fullName>
    </submittedName>
</protein>
<feature type="signal peptide" evidence="1">
    <location>
        <begin position="1"/>
        <end position="29"/>
    </location>
</feature>